<dbReference type="InterPro" id="IPR002659">
    <property type="entry name" value="Glyco_trans_31"/>
</dbReference>
<keyword evidence="5" id="KW-0328">Glycosyltransferase</keyword>
<keyword evidence="9" id="KW-0418">Kinase</keyword>
<dbReference type="PANTHER" id="PTHR46485">
    <property type="entry name" value="LIM DOMAIN KINASE 1"/>
    <property type="match status" value="1"/>
</dbReference>
<dbReference type="PANTHER" id="PTHR46485:SF2">
    <property type="entry name" value="PROTEIN KINASE DOMAIN-CONTAINING PROTEIN"/>
    <property type="match status" value="1"/>
</dbReference>
<reference evidence="18 19" key="1">
    <citation type="submission" date="2023-09" db="EMBL/GenBank/DDBJ databases">
        <authorList>
            <person name="Wang M."/>
        </authorList>
    </citation>
    <scope>NUCLEOTIDE SEQUENCE [LARGE SCALE GENOMIC DNA]</scope>
    <source>
        <strain evidence="18">GT-2023</strain>
        <tissue evidence="18">Liver</tissue>
    </source>
</reference>
<keyword evidence="10 15" id="KW-0067">ATP-binding</keyword>
<protein>
    <recommendedName>
        <fullName evidence="17">Protein kinase domain-containing protein</fullName>
    </recommendedName>
</protein>
<keyword evidence="12 16" id="KW-1133">Transmembrane helix</keyword>
<evidence type="ECO:0000256" key="11">
    <source>
        <dbReference type="ARBA" id="ARBA00022968"/>
    </source>
</evidence>
<dbReference type="Pfam" id="PF01762">
    <property type="entry name" value="Galactosyl_T"/>
    <property type="match status" value="1"/>
</dbReference>
<evidence type="ECO:0000256" key="9">
    <source>
        <dbReference type="ARBA" id="ARBA00022777"/>
    </source>
</evidence>
<feature type="domain" description="Protein kinase" evidence="17">
    <location>
        <begin position="298"/>
        <end position="564"/>
    </location>
</feature>
<dbReference type="InterPro" id="IPR050940">
    <property type="entry name" value="Actin_reg-Ser/Thr_kinase"/>
</dbReference>
<name>A0ABR3NBM7_9TELE</name>
<keyword evidence="13" id="KW-0333">Golgi apparatus</keyword>
<evidence type="ECO:0000256" key="16">
    <source>
        <dbReference type="SAM" id="Phobius"/>
    </source>
</evidence>
<dbReference type="InterPro" id="IPR011009">
    <property type="entry name" value="Kinase-like_dom_sf"/>
</dbReference>
<dbReference type="PROSITE" id="PS50011">
    <property type="entry name" value="PROTEIN_KINASE_DOM"/>
    <property type="match status" value="1"/>
</dbReference>
<evidence type="ECO:0000256" key="3">
    <source>
        <dbReference type="ARBA" id="ARBA00008661"/>
    </source>
</evidence>
<comment type="similarity">
    <text evidence="2">Belongs to the protein kinase superfamily. TKL Ser/Thr protein kinase family.</text>
</comment>
<keyword evidence="6" id="KW-0808">Transferase</keyword>
<sequence>MRKRSRYKLLTYFAGAGLITFAVILFFKITTRPSTPKKTLTPKELYDVISPSTYRFILNQPELCGEKSPFLVLMIPVSLKDIEARTAIRRTWGQNGLISRLTILHLFVIGQPKQSDPALQEHLEKESKKYGDIIQMDFVDSYYNLTIKTMVIMNWITTYCQGAQYAMKIDADIFLNVRYLVNYLHGQGESSRKDYITGSVITDAAPHRDSFSKWYISEDLYPDNSQFYLIAEQSIRRSGGEDAGVLCAVTEISRMCEVDVSSEPTSPTLYRESSDTYCHVDRWQKLRTAVRKLEFWENFTHELIGSGFFSKVYKVIHNTTRKVMVVKIYKNDVDQDSIVREISLLQKLSHPNIVRYLGICVKEDKLYPILEYVSGGCLEELLARKDVPLCWREKVDLASDITRGMIYLHYKNIYHRDLNSKNCLIRVTARGREALVTDFGLAREVVELPAKDRKLSLVGSAFWMAPEMLRGEPYDRKVDVFSFGIVLCEILARIPADPEILPRTQDYGLDVSEFGKLVSECPQRLLELAASCCLIEAFRRPSFTELQDELGEIAETLESPHNDLTTG</sequence>
<evidence type="ECO:0000256" key="1">
    <source>
        <dbReference type="ARBA" id="ARBA00004323"/>
    </source>
</evidence>
<organism evidence="18 19">
    <name type="scientific">Cirrhinus molitorella</name>
    <name type="common">mud carp</name>
    <dbReference type="NCBI Taxonomy" id="172907"/>
    <lineage>
        <taxon>Eukaryota</taxon>
        <taxon>Metazoa</taxon>
        <taxon>Chordata</taxon>
        <taxon>Craniata</taxon>
        <taxon>Vertebrata</taxon>
        <taxon>Euteleostomi</taxon>
        <taxon>Actinopterygii</taxon>
        <taxon>Neopterygii</taxon>
        <taxon>Teleostei</taxon>
        <taxon>Ostariophysi</taxon>
        <taxon>Cypriniformes</taxon>
        <taxon>Cyprinidae</taxon>
        <taxon>Labeoninae</taxon>
        <taxon>Labeonini</taxon>
        <taxon>Cirrhinus</taxon>
    </lineage>
</organism>
<dbReference type="CDD" id="cd14156">
    <property type="entry name" value="PKc_LIMK_like_unk"/>
    <property type="match status" value="1"/>
</dbReference>
<keyword evidence="7 16" id="KW-0812">Transmembrane</keyword>
<feature type="binding site" evidence="15">
    <location>
        <position position="327"/>
    </location>
    <ligand>
        <name>ATP</name>
        <dbReference type="ChEBI" id="CHEBI:30616"/>
    </ligand>
</feature>
<dbReference type="InterPro" id="IPR001245">
    <property type="entry name" value="Ser-Thr/Tyr_kinase_cat_dom"/>
</dbReference>
<evidence type="ECO:0000256" key="13">
    <source>
        <dbReference type="ARBA" id="ARBA00023034"/>
    </source>
</evidence>
<dbReference type="Gene3D" id="3.90.550.50">
    <property type="match status" value="1"/>
</dbReference>
<dbReference type="PRINTS" id="PR00109">
    <property type="entry name" value="TYRKINASE"/>
</dbReference>
<dbReference type="EMBL" id="JAYMGO010000005">
    <property type="protein sequence ID" value="KAL1274163.1"/>
    <property type="molecule type" value="Genomic_DNA"/>
</dbReference>
<keyword evidence="14 16" id="KW-0472">Membrane</keyword>
<evidence type="ECO:0000256" key="6">
    <source>
        <dbReference type="ARBA" id="ARBA00022679"/>
    </source>
</evidence>
<evidence type="ECO:0000256" key="10">
    <source>
        <dbReference type="ARBA" id="ARBA00022840"/>
    </source>
</evidence>
<dbReference type="Proteomes" id="UP001558613">
    <property type="component" value="Unassembled WGS sequence"/>
</dbReference>
<comment type="subcellular location">
    <subcellularLocation>
        <location evidence="1">Golgi apparatus membrane</location>
        <topology evidence="1">Single-pass type II membrane protein</topology>
    </subcellularLocation>
</comment>
<evidence type="ECO:0000256" key="8">
    <source>
        <dbReference type="ARBA" id="ARBA00022741"/>
    </source>
</evidence>
<dbReference type="PROSITE" id="PS00107">
    <property type="entry name" value="PROTEIN_KINASE_ATP"/>
    <property type="match status" value="1"/>
</dbReference>
<evidence type="ECO:0000256" key="5">
    <source>
        <dbReference type="ARBA" id="ARBA00022676"/>
    </source>
</evidence>
<feature type="transmembrane region" description="Helical" evidence="16">
    <location>
        <begin position="9"/>
        <end position="27"/>
    </location>
</feature>
<evidence type="ECO:0000256" key="14">
    <source>
        <dbReference type="ARBA" id="ARBA00023136"/>
    </source>
</evidence>
<evidence type="ECO:0000259" key="17">
    <source>
        <dbReference type="PROSITE" id="PS50011"/>
    </source>
</evidence>
<dbReference type="Pfam" id="PF07714">
    <property type="entry name" value="PK_Tyr_Ser-Thr"/>
    <property type="match status" value="1"/>
</dbReference>
<evidence type="ECO:0000256" key="4">
    <source>
        <dbReference type="ARBA" id="ARBA00022527"/>
    </source>
</evidence>
<evidence type="ECO:0000256" key="7">
    <source>
        <dbReference type="ARBA" id="ARBA00022692"/>
    </source>
</evidence>
<dbReference type="Gene3D" id="1.10.510.10">
    <property type="entry name" value="Transferase(Phosphotransferase) domain 1"/>
    <property type="match status" value="1"/>
</dbReference>
<comment type="similarity">
    <text evidence="3">Belongs to the glycosyltransferase 31 family.</text>
</comment>
<gene>
    <name evidence="18" type="ORF">QQF64_026977</name>
</gene>
<keyword evidence="11" id="KW-0735">Signal-anchor</keyword>
<dbReference type="InterPro" id="IPR017441">
    <property type="entry name" value="Protein_kinase_ATP_BS"/>
</dbReference>
<keyword evidence="4" id="KW-0723">Serine/threonine-protein kinase</keyword>
<proteinExistence type="inferred from homology"/>
<keyword evidence="19" id="KW-1185">Reference proteome</keyword>
<evidence type="ECO:0000313" key="18">
    <source>
        <dbReference type="EMBL" id="KAL1274163.1"/>
    </source>
</evidence>
<evidence type="ECO:0000256" key="12">
    <source>
        <dbReference type="ARBA" id="ARBA00022989"/>
    </source>
</evidence>
<dbReference type="InterPro" id="IPR000719">
    <property type="entry name" value="Prot_kinase_dom"/>
</dbReference>
<dbReference type="SUPFAM" id="SSF56112">
    <property type="entry name" value="Protein kinase-like (PK-like)"/>
    <property type="match status" value="1"/>
</dbReference>
<keyword evidence="8 15" id="KW-0547">Nucleotide-binding</keyword>
<evidence type="ECO:0000313" key="19">
    <source>
        <dbReference type="Proteomes" id="UP001558613"/>
    </source>
</evidence>
<evidence type="ECO:0000256" key="15">
    <source>
        <dbReference type="PROSITE-ProRule" id="PRU10141"/>
    </source>
</evidence>
<evidence type="ECO:0000256" key="2">
    <source>
        <dbReference type="ARBA" id="ARBA00005843"/>
    </source>
</evidence>
<comment type="caution">
    <text evidence="18">The sequence shown here is derived from an EMBL/GenBank/DDBJ whole genome shotgun (WGS) entry which is preliminary data.</text>
</comment>
<dbReference type="Gene3D" id="3.30.200.20">
    <property type="entry name" value="Phosphorylase Kinase, domain 1"/>
    <property type="match status" value="1"/>
</dbReference>
<accession>A0ABR3NBM7</accession>